<keyword evidence="3 6" id="KW-0808">Transferase</keyword>
<dbReference type="Pfam" id="PF02817">
    <property type="entry name" value="E3_binding"/>
    <property type="match status" value="1"/>
</dbReference>
<dbReference type="PROSITE" id="PS00189">
    <property type="entry name" value="LIPOYL"/>
    <property type="match status" value="1"/>
</dbReference>
<evidence type="ECO:0000313" key="11">
    <source>
        <dbReference type="Proteomes" id="UP000674938"/>
    </source>
</evidence>
<dbReference type="InterPro" id="IPR000089">
    <property type="entry name" value="Biotin_lipoyl"/>
</dbReference>
<accession>A0A940P6D0</accession>
<protein>
    <recommendedName>
        <fullName evidence="6">Dihydrolipoamide acetyltransferase component of pyruvate dehydrogenase complex</fullName>
        <ecNumber evidence="6">2.3.1.-</ecNumber>
    </recommendedName>
</protein>
<dbReference type="CDD" id="cd06849">
    <property type="entry name" value="lipoyl_domain"/>
    <property type="match status" value="1"/>
</dbReference>
<comment type="similarity">
    <text evidence="2 6">Belongs to the 2-oxoacid dehydrogenase family.</text>
</comment>
<dbReference type="SUPFAM" id="SSF51230">
    <property type="entry name" value="Single hybrid motif"/>
    <property type="match status" value="1"/>
</dbReference>
<dbReference type="EMBL" id="JAEEGA010000003">
    <property type="protein sequence ID" value="MBP1040576.1"/>
    <property type="molecule type" value="Genomic_DNA"/>
</dbReference>
<reference evidence="10" key="1">
    <citation type="submission" date="2020-12" db="EMBL/GenBank/DDBJ databases">
        <title>Vagococcus allomyrinae sp. nov. and Enterococcus lavae sp. nov., isolated from the larvae of Allomyrina dichotoma.</title>
        <authorList>
            <person name="Lee S.D."/>
        </authorList>
    </citation>
    <scope>NUCLEOTIDE SEQUENCE</scope>
    <source>
        <strain evidence="10">BWB3-3</strain>
    </source>
</reference>
<dbReference type="GO" id="GO:0016407">
    <property type="term" value="F:acetyltransferase activity"/>
    <property type="evidence" value="ECO:0007669"/>
    <property type="project" value="TreeGrafter"/>
</dbReference>
<dbReference type="Gene3D" id="4.10.320.10">
    <property type="entry name" value="E3-binding domain"/>
    <property type="match status" value="1"/>
</dbReference>
<dbReference type="PROSITE" id="PS50968">
    <property type="entry name" value="BIOTINYL_LIPOYL"/>
    <property type="match status" value="1"/>
</dbReference>
<organism evidence="10 11">
    <name type="scientific">Vagococcus allomyrinae</name>
    <dbReference type="NCBI Taxonomy" id="2794353"/>
    <lineage>
        <taxon>Bacteria</taxon>
        <taxon>Bacillati</taxon>
        <taxon>Bacillota</taxon>
        <taxon>Bacilli</taxon>
        <taxon>Lactobacillales</taxon>
        <taxon>Enterococcaceae</taxon>
        <taxon>Vagococcus</taxon>
    </lineage>
</organism>
<dbReference type="FunFam" id="3.30.559.10:FF:000007">
    <property type="entry name" value="Dihydrolipoamide acetyltransferase component of pyruvate dehydrogenase complex"/>
    <property type="match status" value="1"/>
</dbReference>
<feature type="compositionally biased region" description="Low complexity" evidence="7">
    <location>
        <begin position="81"/>
        <end position="91"/>
    </location>
</feature>
<dbReference type="Proteomes" id="UP000674938">
    <property type="component" value="Unassembled WGS sequence"/>
</dbReference>
<feature type="domain" description="Lipoyl-binding" evidence="8">
    <location>
        <begin position="3"/>
        <end position="78"/>
    </location>
</feature>
<dbReference type="InterPro" id="IPR004167">
    <property type="entry name" value="PSBD"/>
</dbReference>
<keyword evidence="5 6" id="KW-0012">Acyltransferase</keyword>
<dbReference type="RefSeq" id="WP_209525690.1">
    <property type="nucleotide sequence ID" value="NZ_JAEEGA010000003.1"/>
</dbReference>
<dbReference type="InterPro" id="IPR036625">
    <property type="entry name" value="E3-bd_dom_sf"/>
</dbReference>
<comment type="caution">
    <text evidence="10">The sequence shown here is derived from an EMBL/GenBank/DDBJ whole genome shotgun (WGS) entry which is preliminary data.</text>
</comment>
<evidence type="ECO:0000256" key="5">
    <source>
        <dbReference type="ARBA" id="ARBA00023315"/>
    </source>
</evidence>
<evidence type="ECO:0000256" key="3">
    <source>
        <dbReference type="ARBA" id="ARBA00022679"/>
    </source>
</evidence>
<dbReference type="AlphaFoldDB" id="A0A940P6D0"/>
<dbReference type="InterPro" id="IPR003016">
    <property type="entry name" value="2-oxoA_DH_lipoyl-BS"/>
</dbReference>
<dbReference type="SUPFAM" id="SSF47005">
    <property type="entry name" value="Peripheral subunit-binding domain of 2-oxo acid dehydrogenase complex"/>
    <property type="match status" value="1"/>
</dbReference>
<dbReference type="PROSITE" id="PS51826">
    <property type="entry name" value="PSBD"/>
    <property type="match status" value="1"/>
</dbReference>
<dbReference type="Gene3D" id="2.40.50.100">
    <property type="match status" value="1"/>
</dbReference>
<keyword evidence="4 6" id="KW-0450">Lipoyl</keyword>
<evidence type="ECO:0000256" key="2">
    <source>
        <dbReference type="ARBA" id="ARBA00007317"/>
    </source>
</evidence>
<evidence type="ECO:0000256" key="7">
    <source>
        <dbReference type="SAM" id="MobiDB-lite"/>
    </source>
</evidence>
<dbReference type="GO" id="GO:0031405">
    <property type="term" value="F:lipoic acid binding"/>
    <property type="evidence" value="ECO:0007669"/>
    <property type="project" value="TreeGrafter"/>
</dbReference>
<evidence type="ECO:0000259" key="9">
    <source>
        <dbReference type="PROSITE" id="PS51826"/>
    </source>
</evidence>
<dbReference type="EC" id="2.3.1.-" evidence="6"/>
<evidence type="ECO:0000259" key="8">
    <source>
        <dbReference type="PROSITE" id="PS50968"/>
    </source>
</evidence>
<dbReference type="Gene3D" id="3.30.559.10">
    <property type="entry name" value="Chloramphenicol acetyltransferase-like domain"/>
    <property type="match status" value="1"/>
</dbReference>
<comment type="cofactor">
    <cofactor evidence="1 6">
        <name>(R)-lipoate</name>
        <dbReference type="ChEBI" id="CHEBI:83088"/>
    </cofactor>
</comment>
<sequence>MALETINMPQLGEGITDATISQWLKEPGEKIAAYEALLEVITDKVTTEIPSLFEGVVKELFYEVDDLVVMGQPIATIEVADSASDQTQAQQNLKVEEEKPDRSFTGKEPGANRFSPAVLTLAKKHQVDLSQVVSTGRAGRITRKDVLAYLAKPRAEVAEKTAKVEEQQATVTSVKEKAVKPKTEGLKVTEHPISAVRQAIAKNMVNSVSQIPHAWMMVEVDATNLVRFRQSLKEEFKQAEGYPLSYLAFFVKLVAQGLKEMPILNSEWADTHIVEHHDINISIAISANDLLYVPVIKQADEKSVKGIAREIAALTEKAKNKQLTASETQGGTFTVNSTGSFGSIMSQGIINHPQAGILQVESIVKRPMYYQEGIAIRDMLNLCLSIDHRVLDGAAGGKFLQILKGAIEQFDGQTFSVY</sequence>
<dbReference type="PANTHER" id="PTHR43178">
    <property type="entry name" value="DIHYDROLIPOAMIDE ACETYLTRANSFERASE COMPONENT OF PYRUVATE DEHYDROGENASE COMPLEX"/>
    <property type="match status" value="1"/>
</dbReference>
<dbReference type="PANTHER" id="PTHR43178:SF5">
    <property type="entry name" value="LIPOAMIDE ACYLTRANSFERASE COMPONENT OF BRANCHED-CHAIN ALPHA-KETO ACID DEHYDROGENASE COMPLEX, MITOCHONDRIAL"/>
    <property type="match status" value="1"/>
</dbReference>
<dbReference type="InterPro" id="IPR050743">
    <property type="entry name" value="2-oxoacid_DH_E2_comp"/>
</dbReference>
<dbReference type="Pfam" id="PF00364">
    <property type="entry name" value="Biotin_lipoyl"/>
    <property type="match status" value="1"/>
</dbReference>
<dbReference type="InterPro" id="IPR023213">
    <property type="entry name" value="CAT-like_dom_sf"/>
</dbReference>
<feature type="compositionally biased region" description="Basic and acidic residues" evidence="7">
    <location>
        <begin position="94"/>
        <end position="105"/>
    </location>
</feature>
<dbReference type="SUPFAM" id="SSF52777">
    <property type="entry name" value="CoA-dependent acyltransferases"/>
    <property type="match status" value="1"/>
</dbReference>
<evidence type="ECO:0000256" key="1">
    <source>
        <dbReference type="ARBA" id="ARBA00001938"/>
    </source>
</evidence>
<dbReference type="InterPro" id="IPR011053">
    <property type="entry name" value="Single_hybrid_motif"/>
</dbReference>
<evidence type="ECO:0000256" key="6">
    <source>
        <dbReference type="RuleBase" id="RU003423"/>
    </source>
</evidence>
<gene>
    <name evidence="10" type="ORF">I6N95_06145</name>
</gene>
<feature type="domain" description="Peripheral subunit-binding (PSBD)" evidence="9">
    <location>
        <begin position="113"/>
        <end position="150"/>
    </location>
</feature>
<feature type="region of interest" description="Disordered" evidence="7">
    <location>
        <begin position="81"/>
        <end position="110"/>
    </location>
</feature>
<evidence type="ECO:0000256" key="4">
    <source>
        <dbReference type="ARBA" id="ARBA00022823"/>
    </source>
</evidence>
<keyword evidence="11" id="KW-1185">Reference proteome</keyword>
<dbReference type="Pfam" id="PF00198">
    <property type="entry name" value="2-oxoacid_dh"/>
    <property type="match status" value="1"/>
</dbReference>
<name>A0A940P6D0_9ENTE</name>
<evidence type="ECO:0000313" key="10">
    <source>
        <dbReference type="EMBL" id="MBP1040576.1"/>
    </source>
</evidence>
<dbReference type="InterPro" id="IPR001078">
    <property type="entry name" value="2-oxoacid_DH_actylTfrase"/>
</dbReference>
<dbReference type="GO" id="GO:0005737">
    <property type="term" value="C:cytoplasm"/>
    <property type="evidence" value="ECO:0007669"/>
    <property type="project" value="TreeGrafter"/>
</dbReference>
<proteinExistence type="inferred from homology"/>